<keyword evidence="5" id="KW-1185">Reference proteome</keyword>
<gene>
    <name evidence="4" type="ORF">GCM10010466_30500</name>
</gene>
<evidence type="ECO:0000313" key="5">
    <source>
        <dbReference type="Proteomes" id="UP001500320"/>
    </source>
</evidence>
<dbReference type="SUPFAM" id="SSF52091">
    <property type="entry name" value="SpoIIaa-like"/>
    <property type="match status" value="1"/>
</dbReference>
<evidence type="ECO:0000259" key="3">
    <source>
        <dbReference type="PROSITE" id="PS50801"/>
    </source>
</evidence>
<proteinExistence type="inferred from homology"/>
<dbReference type="PANTHER" id="PTHR33495:SF2">
    <property type="entry name" value="ANTI-SIGMA FACTOR ANTAGONIST TM_1081-RELATED"/>
    <property type="match status" value="1"/>
</dbReference>
<dbReference type="Proteomes" id="UP001500320">
    <property type="component" value="Unassembled WGS sequence"/>
</dbReference>
<accession>A0ABP6N854</accession>
<dbReference type="NCBIfam" id="TIGR00377">
    <property type="entry name" value="ant_ant_sig"/>
    <property type="match status" value="1"/>
</dbReference>
<evidence type="ECO:0000313" key="4">
    <source>
        <dbReference type="EMBL" id="GAA3137489.1"/>
    </source>
</evidence>
<comment type="similarity">
    <text evidence="1 2">Belongs to the anti-sigma-factor antagonist family.</text>
</comment>
<sequence length="150" mass="16087">MTTVQAARSARTRASLLAVCRPDHTIIALHGEIDAAVGPALRKRLRNALQRSADLLVLDLSAVSFCDAAGLSVLVGLRQHSMESGVTLRLVAPRPHLVRLLRITGLHRGFMIYPTLSSALAVREGDPVAGGRLTRLRSRFPGGLRRPAGS</sequence>
<protein>
    <recommendedName>
        <fullName evidence="2">Anti-sigma factor antagonist</fullName>
    </recommendedName>
</protein>
<evidence type="ECO:0000256" key="1">
    <source>
        <dbReference type="ARBA" id="ARBA00009013"/>
    </source>
</evidence>
<name>A0ABP6N854_9ACTN</name>
<dbReference type="PROSITE" id="PS50801">
    <property type="entry name" value="STAS"/>
    <property type="match status" value="1"/>
</dbReference>
<dbReference type="EMBL" id="BAAAUT010000022">
    <property type="protein sequence ID" value="GAA3137489.1"/>
    <property type="molecule type" value="Genomic_DNA"/>
</dbReference>
<dbReference type="InterPro" id="IPR003658">
    <property type="entry name" value="Anti-sigma_ant"/>
</dbReference>
<dbReference type="Gene3D" id="3.30.750.24">
    <property type="entry name" value="STAS domain"/>
    <property type="match status" value="1"/>
</dbReference>
<reference evidence="5" key="1">
    <citation type="journal article" date="2019" name="Int. J. Syst. Evol. Microbiol.">
        <title>The Global Catalogue of Microorganisms (GCM) 10K type strain sequencing project: providing services to taxonomists for standard genome sequencing and annotation.</title>
        <authorList>
            <consortium name="The Broad Institute Genomics Platform"/>
            <consortium name="The Broad Institute Genome Sequencing Center for Infectious Disease"/>
            <person name="Wu L."/>
            <person name="Ma J."/>
        </authorList>
    </citation>
    <scope>NUCLEOTIDE SEQUENCE [LARGE SCALE GENOMIC DNA]</scope>
    <source>
        <strain evidence="5">JCM 9373</strain>
    </source>
</reference>
<dbReference type="InterPro" id="IPR036513">
    <property type="entry name" value="STAS_dom_sf"/>
</dbReference>
<dbReference type="RefSeq" id="WP_344859917.1">
    <property type="nucleotide sequence ID" value="NZ_BAAAUT010000022.1"/>
</dbReference>
<dbReference type="InterPro" id="IPR002645">
    <property type="entry name" value="STAS_dom"/>
</dbReference>
<feature type="domain" description="STAS" evidence="3">
    <location>
        <begin position="14"/>
        <end position="123"/>
    </location>
</feature>
<evidence type="ECO:0000256" key="2">
    <source>
        <dbReference type="RuleBase" id="RU003749"/>
    </source>
</evidence>
<dbReference type="Pfam" id="PF01740">
    <property type="entry name" value="STAS"/>
    <property type="match status" value="1"/>
</dbReference>
<organism evidence="4 5">
    <name type="scientific">Planomonospora alba</name>
    <dbReference type="NCBI Taxonomy" id="161354"/>
    <lineage>
        <taxon>Bacteria</taxon>
        <taxon>Bacillati</taxon>
        <taxon>Actinomycetota</taxon>
        <taxon>Actinomycetes</taxon>
        <taxon>Streptosporangiales</taxon>
        <taxon>Streptosporangiaceae</taxon>
        <taxon>Planomonospora</taxon>
    </lineage>
</organism>
<dbReference type="CDD" id="cd07043">
    <property type="entry name" value="STAS_anti-anti-sigma_factors"/>
    <property type="match status" value="1"/>
</dbReference>
<comment type="caution">
    <text evidence="4">The sequence shown here is derived from an EMBL/GenBank/DDBJ whole genome shotgun (WGS) entry which is preliminary data.</text>
</comment>
<dbReference type="PANTHER" id="PTHR33495">
    <property type="entry name" value="ANTI-SIGMA FACTOR ANTAGONIST TM_1081-RELATED-RELATED"/>
    <property type="match status" value="1"/>
</dbReference>